<feature type="transmembrane region" description="Helical" evidence="2">
    <location>
        <begin position="107"/>
        <end position="128"/>
    </location>
</feature>
<protein>
    <submittedName>
        <fullName evidence="3">Uncharacterized protein</fullName>
    </submittedName>
</protein>
<comment type="caution">
    <text evidence="3">The sequence shown here is derived from an EMBL/GenBank/DDBJ whole genome shotgun (WGS) entry which is preliminary data.</text>
</comment>
<evidence type="ECO:0000256" key="1">
    <source>
        <dbReference type="SAM" id="MobiDB-lite"/>
    </source>
</evidence>
<feature type="region of interest" description="Disordered" evidence="1">
    <location>
        <begin position="245"/>
        <end position="309"/>
    </location>
</feature>
<organism evidence="3 4">
    <name type="scientific">Aspergillus tanneri</name>
    <dbReference type="NCBI Taxonomy" id="1220188"/>
    <lineage>
        <taxon>Eukaryota</taxon>
        <taxon>Fungi</taxon>
        <taxon>Dikarya</taxon>
        <taxon>Ascomycota</taxon>
        <taxon>Pezizomycotina</taxon>
        <taxon>Eurotiomycetes</taxon>
        <taxon>Eurotiomycetidae</taxon>
        <taxon>Eurotiales</taxon>
        <taxon>Aspergillaceae</taxon>
        <taxon>Aspergillus</taxon>
        <taxon>Aspergillus subgen. Circumdati</taxon>
    </lineage>
</organism>
<dbReference type="Proteomes" id="UP000308092">
    <property type="component" value="Unassembled WGS sequence"/>
</dbReference>
<dbReference type="STRING" id="1220188.A0A4S3JUH2"/>
<evidence type="ECO:0000313" key="4">
    <source>
        <dbReference type="Proteomes" id="UP000308092"/>
    </source>
</evidence>
<dbReference type="EMBL" id="SOSA01000027">
    <property type="protein sequence ID" value="THC99046.1"/>
    <property type="molecule type" value="Genomic_DNA"/>
</dbReference>
<dbReference type="AlphaFoldDB" id="A0A4S3JUH2"/>
<name>A0A4S3JUH2_9EURO</name>
<feature type="transmembrane region" description="Helical" evidence="2">
    <location>
        <begin position="74"/>
        <end position="95"/>
    </location>
</feature>
<evidence type="ECO:0000256" key="2">
    <source>
        <dbReference type="SAM" id="Phobius"/>
    </source>
</evidence>
<reference evidence="3 4" key="1">
    <citation type="submission" date="2019-03" db="EMBL/GenBank/DDBJ databases">
        <title>The genome sequence of a newly discovered highly antifungal drug resistant Aspergillus species, Aspergillus tanneri NIH 1004.</title>
        <authorList>
            <person name="Mounaud S."/>
            <person name="Singh I."/>
            <person name="Joardar V."/>
            <person name="Pakala S."/>
            <person name="Pakala S."/>
            <person name="Venepally P."/>
            <person name="Hoover J."/>
            <person name="Nierman W."/>
            <person name="Chung J."/>
            <person name="Losada L."/>
        </authorList>
    </citation>
    <scope>NUCLEOTIDE SEQUENCE [LARGE SCALE GENOMIC DNA]</scope>
    <source>
        <strain evidence="3 4">NIH1004</strain>
    </source>
</reference>
<dbReference type="VEuPathDB" id="FungiDB:EYZ11_001442"/>
<evidence type="ECO:0000313" key="3">
    <source>
        <dbReference type="EMBL" id="THC99046.1"/>
    </source>
</evidence>
<accession>A0A4S3JUH2</accession>
<feature type="compositionally biased region" description="Polar residues" evidence="1">
    <location>
        <begin position="280"/>
        <end position="295"/>
    </location>
</feature>
<keyword evidence="2" id="KW-0812">Transmembrane</keyword>
<sequence>MYFPRYWRNHNLFYILVAIEFPITVIILTFTGIASHDLYRSKLWQDGADNGFNSAPDEVLYAAANYRSFKVPMVWGSFITDYNLVLGVLSTFFMITKVPVHVLRIFYPPLSVFVHAALFALYIPAAVYQGGSDTSDPKHPQRGPPWYITKKCSVASNPDNVAYCNQAKALFAFTIIIIVLYFVELVVSIHSCFITAEERAEREERREEKRTMKEYEDLVLKSPTMFPMSAAAYADTMQGAQTAPMTTTPRSLAFNRVGTDSSDLPLREHFSPPNHRGSLHQESAETLTSGNQAQVQAYFPPPPKKAAKT</sequence>
<proteinExistence type="predicted"/>
<feature type="transmembrane region" description="Helical" evidence="2">
    <location>
        <begin position="12"/>
        <end position="34"/>
    </location>
</feature>
<keyword evidence="2" id="KW-0472">Membrane</keyword>
<feature type="compositionally biased region" description="Pro residues" evidence="1">
    <location>
        <begin position="299"/>
        <end position="309"/>
    </location>
</feature>
<gene>
    <name evidence="3" type="ORF">EYZ11_001442</name>
</gene>
<keyword evidence="4" id="KW-1185">Reference proteome</keyword>
<keyword evidence="2" id="KW-1133">Transmembrane helix</keyword>
<feature type="transmembrane region" description="Helical" evidence="2">
    <location>
        <begin position="169"/>
        <end position="196"/>
    </location>
</feature>